<dbReference type="Gene3D" id="3.80.10.10">
    <property type="entry name" value="Ribonuclease Inhibitor"/>
    <property type="match status" value="2"/>
</dbReference>
<dbReference type="OrthoDB" id="3027644at2759"/>
<keyword evidence="4" id="KW-0963">Cytoplasm</keyword>
<keyword evidence="5" id="KW-0433">Leucine-rich repeat</keyword>
<evidence type="ECO:0000256" key="9">
    <source>
        <dbReference type="ARBA" id="ARBA00022821"/>
    </source>
</evidence>
<evidence type="ECO:0000256" key="3">
    <source>
        <dbReference type="ARBA" id="ARBA00008894"/>
    </source>
</evidence>
<comment type="function">
    <text evidence="1">Confers resistance to late blight (Phytophthora infestans) races carrying the avirulence gene Avr1. Resistance proteins guard the plant against pathogens that contain an appropriate avirulence protein via an indirect interaction with this avirulence protein. That triggers a defense system including the hypersensitive response, which restricts the pathogen growth.</text>
</comment>
<dbReference type="InterPro" id="IPR042197">
    <property type="entry name" value="Apaf_helical"/>
</dbReference>
<dbReference type="GO" id="GO:0043531">
    <property type="term" value="F:ADP binding"/>
    <property type="evidence" value="ECO:0007669"/>
    <property type="project" value="InterPro"/>
</dbReference>
<evidence type="ECO:0000256" key="1">
    <source>
        <dbReference type="ARBA" id="ARBA00002074"/>
    </source>
</evidence>
<dbReference type="SUPFAM" id="SSF52540">
    <property type="entry name" value="P-loop containing nucleoside triphosphate hydrolases"/>
    <property type="match status" value="1"/>
</dbReference>
<sequence>MTDAIVSFAVKKLGDFLTQEIVDRKNLRTRVEWLRNELGYMQSFIQDAEEKQSDDHRMQQWISEITDIAHNAVAILNDCNLKVGAPKSGFFNSLQTYACLCSREANLYNTSQQLKSLKQRVLDISRKRETYGIRNLSNSAGEGPNRGPNSRSIIKTLRRATSFVDQDRLFVGFEDVTQTLLAELFKMEHRRSVISIYGMGGLGKTTVARELYNSSKVMENFPYRAWVCVSQEYSTSDLLRTLIKSFRKRCFGDELKMIEQMDEEDLERYLREILKDHKYLAVVDDVWHKEAWESLKRAFPDDKNGSRVIITTRKRDVATRVDDRSFVHELRFLTPDESWDLFCKKISHGDGYNDWCSAGMLDLGGQMVHKCGGLPLAIVVLGGLLCHKKWLQEWHEVKEHIWRHLKNDSLEISFLLSLSYDDLSGQLKHCFLYLGSFLEDSLIDVEKLKWLWMAEGFITPREPKMEEVADHYLNELVNRSMIQIADKMWDRIAYCRIHDLLRDLAVQKAIEVNFFDIYDPRKYSTANSSGRRQVVHTQIKNYFSLVSPSSKMQSLVIFNPDGEEPKVKHFRSLCVSFTNLHVLYLENCHFNFATAVGQLPYDIGSLIHLKFLGIVDTNFRSLPSSLGKLRSLETLCATMTDLAFPPEISELTNLRHLVALCRGPVNVSSLTNLETLKYVKYQDWLKLETTNLVNLRELVVQNIDGQGSLDSIGKLRSLATLTLTCSVSGAFPPLEPLSSCQHLIRLWLSGPIQNQGQLEKLPWSIRILTLQHSNVGRDPMPVLETFPNLQSLELIGAYYGHSFCCTAKGFPELELLRFRNLYSLMDWHLEDEAMPRLKGVGIFRCPRLRCPQRINHVFKLKETETRLLPYERMWA</sequence>
<dbReference type="InterPro" id="IPR058922">
    <property type="entry name" value="WHD_DRP"/>
</dbReference>
<dbReference type="Pfam" id="PF23598">
    <property type="entry name" value="LRR_14"/>
    <property type="match status" value="1"/>
</dbReference>
<feature type="domain" description="Disease resistance R13L4/SHOC-2-like LRR" evidence="14">
    <location>
        <begin position="554"/>
        <end position="840"/>
    </location>
</feature>
<dbReference type="InterPro" id="IPR027417">
    <property type="entry name" value="P-loop_NTPase"/>
</dbReference>
<dbReference type="PANTHER" id="PTHR23155:SF1152">
    <property type="entry name" value="AAA+ ATPASE DOMAIN-CONTAINING PROTEIN"/>
    <property type="match status" value="1"/>
</dbReference>
<dbReference type="Pfam" id="PF23559">
    <property type="entry name" value="WHD_DRP"/>
    <property type="match status" value="1"/>
</dbReference>
<dbReference type="GO" id="GO:0005524">
    <property type="term" value="F:ATP binding"/>
    <property type="evidence" value="ECO:0007669"/>
    <property type="project" value="UniProtKB-KW"/>
</dbReference>
<dbReference type="InterPro" id="IPR041118">
    <property type="entry name" value="Rx_N"/>
</dbReference>
<evidence type="ECO:0000256" key="8">
    <source>
        <dbReference type="ARBA" id="ARBA00022741"/>
    </source>
</evidence>
<dbReference type="Pfam" id="PF18052">
    <property type="entry name" value="Rx_N"/>
    <property type="match status" value="1"/>
</dbReference>
<dbReference type="InterPro" id="IPR002182">
    <property type="entry name" value="NB-ARC"/>
</dbReference>
<dbReference type="OMA" id="VKSEFRH"/>
<dbReference type="FunFam" id="1.10.8.430:FF:000003">
    <property type="entry name" value="Probable disease resistance protein At5g66910"/>
    <property type="match status" value="1"/>
</dbReference>
<dbReference type="InParanoid" id="A0A068TRK9"/>
<evidence type="ECO:0000256" key="2">
    <source>
        <dbReference type="ARBA" id="ARBA00004496"/>
    </source>
</evidence>
<keyword evidence="10" id="KW-0067">ATP-binding</keyword>
<dbReference type="FunFam" id="3.40.50.300:FF:001091">
    <property type="entry name" value="Probable disease resistance protein At1g61300"/>
    <property type="match status" value="1"/>
</dbReference>
<feature type="domain" description="Disease resistance protein winged helix" evidence="13">
    <location>
        <begin position="437"/>
        <end position="505"/>
    </location>
</feature>
<evidence type="ECO:0000259" key="14">
    <source>
        <dbReference type="Pfam" id="PF23598"/>
    </source>
</evidence>
<organism evidence="15 16">
    <name type="scientific">Coffea canephora</name>
    <name type="common">Robusta coffee</name>
    <dbReference type="NCBI Taxonomy" id="49390"/>
    <lineage>
        <taxon>Eukaryota</taxon>
        <taxon>Viridiplantae</taxon>
        <taxon>Streptophyta</taxon>
        <taxon>Embryophyta</taxon>
        <taxon>Tracheophyta</taxon>
        <taxon>Spermatophyta</taxon>
        <taxon>Magnoliopsida</taxon>
        <taxon>eudicotyledons</taxon>
        <taxon>Gunneridae</taxon>
        <taxon>Pentapetalae</taxon>
        <taxon>asterids</taxon>
        <taxon>lamiids</taxon>
        <taxon>Gentianales</taxon>
        <taxon>Rubiaceae</taxon>
        <taxon>Ixoroideae</taxon>
        <taxon>Gardenieae complex</taxon>
        <taxon>Bertiereae - Coffeeae clade</taxon>
        <taxon>Coffeeae</taxon>
        <taxon>Coffea</taxon>
    </lineage>
</organism>
<evidence type="ECO:0000259" key="13">
    <source>
        <dbReference type="Pfam" id="PF23559"/>
    </source>
</evidence>
<dbReference type="Gene3D" id="1.20.5.4130">
    <property type="match status" value="1"/>
</dbReference>
<dbReference type="InterPro" id="IPR055414">
    <property type="entry name" value="LRR_R13L4/SHOC2-like"/>
</dbReference>
<dbReference type="InterPro" id="IPR036388">
    <property type="entry name" value="WH-like_DNA-bd_sf"/>
</dbReference>
<dbReference type="Gene3D" id="3.40.50.300">
    <property type="entry name" value="P-loop containing nucleotide triphosphate hydrolases"/>
    <property type="match status" value="1"/>
</dbReference>
<evidence type="ECO:0000256" key="6">
    <source>
        <dbReference type="ARBA" id="ARBA00022667"/>
    </source>
</evidence>
<dbReference type="GO" id="GO:0009626">
    <property type="term" value="P:plant-type hypersensitive response"/>
    <property type="evidence" value="ECO:0007669"/>
    <property type="project" value="UniProtKB-KW"/>
</dbReference>
<dbReference type="FunFam" id="1.10.10.10:FF:000322">
    <property type="entry name" value="Probable disease resistance protein At1g63360"/>
    <property type="match status" value="1"/>
</dbReference>
<name>A0A068TRK9_COFCA</name>
<evidence type="ECO:0000256" key="5">
    <source>
        <dbReference type="ARBA" id="ARBA00022614"/>
    </source>
</evidence>
<evidence type="ECO:0000313" key="15">
    <source>
        <dbReference type="EMBL" id="CDO98579.1"/>
    </source>
</evidence>
<gene>
    <name evidence="15" type="ORF">GSCOC_T00022725001</name>
</gene>
<evidence type="ECO:0000259" key="11">
    <source>
        <dbReference type="Pfam" id="PF00931"/>
    </source>
</evidence>
<feature type="domain" description="NB-ARC" evidence="11">
    <location>
        <begin position="175"/>
        <end position="348"/>
    </location>
</feature>
<dbReference type="PRINTS" id="PR00364">
    <property type="entry name" value="DISEASERSIST"/>
</dbReference>
<proteinExistence type="inferred from homology"/>
<comment type="subcellular location">
    <subcellularLocation>
        <location evidence="2">Cytoplasm</location>
    </subcellularLocation>
</comment>
<keyword evidence="16" id="KW-1185">Reference proteome</keyword>
<evidence type="ECO:0000256" key="4">
    <source>
        <dbReference type="ARBA" id="ARBA00022490"/>
    </source>
</evidence>
<keyword evidence="8" id="KW-0547">Nucleotide-binding</keyword>
<protein>
    <recommendedName>
        <fullName evidence="17">AAA+ ATPase domain-containing protein</fullName>
    </recommendedName>
</protein>
<dbReference type="GO" id="GO:0005737">
    <property type="term" value="C:cytoplasm"/>
    <property type="evidence" value="ECO:0007669"/>
    <property type="project" value="UniProtKB-SubCell"/>
</dbReference>
<keyword evidence="6" id="KW-0381">Hypersensitive response</keyword>
<dbReference type="Pfam" id="PF00931">
    <property type="entry name" value="NB-ARC"/>
    <property type="match status" value="1"/>
</dbReference>
<dbReference type="Gene3D" id="1.10.8.430">
    <property type="entry name" value="Helical domain of apoptotic protease-activating factors"/>
    <property type="match status" value="1"/>
</dbReference>
<keyword evidence="9" id="KW-0611">Plant defense</keyword>
<dbReference type="AlphaFoldDB" id="A0A068TRK9"/>
<dbReference type="PhylomeDB" id="A0A068TRK9"/>
<accession>A0A068TRK9</accession>
<dbReference type="InterPro" id="IPR038005">
    <property type="entry name" value="RX-like_CC"/>
</dbReference>
<evidence type="ECO:0000259" key="12">
    <source>
        <dbReference type="Pfam" id="PF18052"/>
    </source>
</evidence>
<dbReference type="SUPFAM" id="SSF52058">
    <property type="entry name" value="L domain-like"/>
    <property type="match status" value="1"/>
</dbReference>
<feature type="domain" description="Disease resistance N-terminal" evidence="12">
    <location>
        <begin position="5"/>
        <end position="88"/>
    </location>
</feature>
<dbReference type="FunCoup" id="A0A068TRK9">
    <property type="interactions" value="14"/>
</dbReference>
<evidence type="ECO:0000256" key="7">
    <source>
        <dbReference type="ARBA" id="ARBA00022737"/>
    </source>
</evidence>
<dbReference type="InterPro" id="IPR032675">
    <property type="entry name" value="LRR_dom_sf"/>
</dbReference>
<dbReference type="Proteomes" id="UP000295252">
    <property type="component" value="Chromosome VI"/>
</dbReference>
<evidence type="ECO:0000256" key="10">
    <source>
        <dbReference type="ARBA" id="ARBA00022840"/>
    </source>
</evidence>
<dbReference type="PANTHER" id="PTHR23155">
    <property type="entry name" value="DISEASE RESISTANCE PROTEIN RP"/>
    <property type="match status" value="1"/>
</dbReference>
<dbReference type="CDD" id="cd14798">
    <property type="entry name" value="RX-CC_like"/>
    <property type="match status" value="1"/>
</dbReference>
<dbReference type="Gene3D" id="1.10.10.10">
    <property type="entry name" value="Winged helix-like DNA-binding domain superfamily/Winged helix DNA-binding domain"/>
    <property type="match status" value="1"/>
</dbReference>
<keyword evidence="7" id="KW-0677">Repeat</keyword>
<evidence type="ECO:0000313" key="16">
    <source>
        <dbReference type="Proteomes" id="UP000295252"/>
    </source>
</evidence>
<dbReference type="InterPro" id="IPR044974">
    <property type="entry name" value="Disease_R_plants"/>
</dbReference>
<dbReference type="GO" id="GO:0051607">
    <property type="term" value="P:defense response to virus"/>
    <property type="evidence" value="ECO:0007669"/>
    <property type="project" value="UniProtKB-ARBA"/>
</dbReference>
<comment type="similarity">
    <text evidence="3">Belongs to the disease resistance NB-LRR family.</text>
</comment>
<dbReference type="Gramene" id="CDO98579">
    <property type="protein sequence ID" value="CDO98579"/>
    <property type="gene ID" value="GSCOC_T00022725001"/>
</dbReference>
<reference evidence="16" key="1">
    <citation type="journal article" date="2014" name="Science">
        <title>The coffee genome provides insight into the convergent evolution of caffeine biosynthesis.</title>
        <authorList>
            <person name="Denoeud F."/>
            <person name="Carretero-Paulet L."/>
            <person name="Dereeper A."/>
            <person name="Droc G."/>
            <person name="Guyot R."/>
            <person name="Pietrella M."/>
            <person name="Zheng C."/>
            <person name="Alberti A."/>
            <person name="Anthony F."/>
            <person name="Aprea G."/>
            <person name="Aury J.M."/>
            <person name="Bento P."/>
            <person name="Bernard M."/>
            <person name="Bocs S."/>
            <person name="Campa C."/>
            <person name="Cenci A."/>
            <person name="Combes M.C."/>
            <person name="Crouzillat D."/>
            <person name="Da Silva C."/>
            <person name="Daddiego L."/>
            <person name="De Bellis F."/>
            <person name="Dussert S."/>
            <person name="Garsmeur O."/>
            <person name="Gayraud T."/>
            <person name="Guignon V."/>
            <person name="Jahn K."/>
            <person name="Jamilloux V."/>
            <person name="Joet T."/>
            <person name="Labadie K."/>
            <person name="Lan T."/>
            <person name="Leclercq J."/>
            <person name="Lepelley M."/>
            <person name="Leroy T."/>
            <person name="Li L.T."/>
            <person name="Librado P."/>
            <person name="Lopez L."/>
            <person name="Munoz A."/>
            <person name="Noel B."/>
            <person name="Pallavicini A."/>
            <person name="Perrotta G."/>
            <person name="Poncet V."/>
            <person name="Pot D."/>
            <person name="Priyono X."/>
            <person name="Rigoreau M."/>
            <person name="Rouard M."/>
            <person name="Rozas J."/>
            <person name="Tranchant-Dubreuil C."/>
            <person name="VanBuren R."/>
            <person name="Zhang Q."/>
            <person name="Andrade A.C."/>
            <person name="Argout X."/>
            <person name="Bertrand B."/>
            <person name="de Kochko A."/>
            <person name="Graziosi G."/>
            <person name="Henry R.J."/>
            <person name="Jayarama X."/>
            <person name="Ming R."/>
            <person name="Nagai C."/>
            <person name="Rounsley S."/>
            <person name="Sankoff D."/>
            <person name="Giuliano G."/>
            <person name="Albert V.A."/>
            <person name="Wincker P."/>
            <person name="Lashermes P."/>
        </authorList>
    </citation>
    <scope>NUCLEOTIDE SEQUENCE [LARGE SCALE GENOMIC DNA]</scope>
    <source>
        <strain evidence="16">cv. DH200-94</strain>
    </source>
</reference>
<dbReference type="EMBL" id="HG739086">
    <property type="protein sequence ID" value="CDO98579.1"/>
    <property type="molecule type" value="Genomic_DNA"/>
</dbReference>
<evidence type="ECO:0008006" key="17">
    <source>
        <dbReference type="Google" id="ProtNLM"/>
    </source>
</evidence>